<dbReference type="EMBL" id="JEMA01000233">
    <property type="protein sequence ID" value="KYF72854.1"/>
    <property type="molecule type" value="Genomic_DNA"/>
</dbReference>
<gene>
    <name evidence="2" type="ORF">BE15_03030</name>
</gene>
<dbReference type="Proteomes" id="UP000075260">
    <property type="component" value="Unassembled WGS sequence"/>
</dbReference>
<reference evidence="2 3" key="1">
    <citation type="submission" date="2014-02" db="EMBL/GenBank/DDBJ databases">
        <title>The small core and large imbalanced accessory genome model reveals a collaborative survival strategy of Sorangium cellulosum strains in nature.</title>
        <authorList>
            <person name="Han K."/>
            <person name="Peng R."/>
            <person name="Blom J."/>
            <person name="Li Y.-Z."/>
        </authorList>
    </citation>
    <scope>NUCLEOTIDE SEQUENCE [LARGE SCALE GENOMIC DNA]</scope>
    <source>
        <strain evidence="2 3">So0008-312</strain>
    </source>
</reference>
<sequence length="133" mass="14424">MAARSTTLAGNRKLVISSLGASADHSIQRPFVTLLPAFNPPERQQAEAITKDLIDLGCVELCCVGHEAEQLHDALDTIIEARSALEVVTTWHEEPSDACEYFLYAAAGGRANLLALLLSHPELQAMLEENART</sequence>
<protein>
    <recommendedName>
        <fullName evidence="1">DUF7684 domain-containing protein</fullName>
    </recommendedName>
</protein>
<feature type="domain" description="DUF7684" evidence="1">
    <location>
        <begin position="28"/>
        <end position="102"/>
    </location>
</feature>
<dbReference type="Pfam" id="PF24733">
    <property type="entry name" value="DUF7684"/>
    <property type="match status" value="1"/>
</dbReference>
<dbReference type="AlphaFoldDB" id="A0A150QY16"/>
<evidence type="ECO:0000313" key="2">
    <source>
        <dbReference type="EMBL" id="KYF72854.1"/>
    </source>
</evidence>
<evidence type="ECO:0000313" key="3">
    <source>
        <dbReference type="Proteomes" id="UP000075260"/>
    </source>
</evidence>
<dbReference type="InterPro" id="IPR056101">
    <property type="entry name" value="DUF7684"/>
</dbReference>
<proteinExistence type="predicted"/>
<evidence type="ECO:0000259" key="1">
    <source>
        <dbReference type="Pfam" id="PF24733"/>
    </source>
</evidence>
<organism evidence="2 3">
    <name type="scientific">Sorangium cellulosum</name>
    <name type="common">Polyangium cellulosum</name>
    <dbReference type="NCBI Taxonomy" id="56"/>
    <lineage>
        <taxon>Bacteria</taxon>
        <taxon>Pseudomonadati</taxon>
        <taxon>Myxococcota</taxon>
        <taxon>Polyangia</taxon>
        <taxon>Polyangiales</taxon>
        <taxon>Polyangiaceae</taxon>
        <taxon>Sorangium</taxon>
    </lineage>
</organism>
<name>A0A150QY16_SORCE</name>
<comment type="caution">
    <text evidence="2">The sequence shown here is derived from an EMBL/GenBank/DDBJ whole genome shotgun (WGS) entry which is preliminary data.</text>
</comment>
<accession>A0A150QY16</accession>